<dbReference type="EMBL" id="CP023324">
    <property type="protein sequence ID" value="ATY61943.1"/>
    <property type="molecule type" value="Genomic_DNA"/>
</dbReference>
<dbReference type="AlphaFoldDB" id="A0A2H4SFS0"/>
<dbReference type="OrthoDB" id="4870293at2759"/>
<feature type="signal peptide" evidence="1">
    <location>
        <begin position="1"/>
        <end position="19"/>
    </location>
</feature>
<name>A0A2H4SFS0_CORMI</name>
<reference evidence="2 3" key="1">
    <citation type="journal article" date="2017" name="BMC Genomics">
        <title>Chromosome level assembly and secondary metabolite potential of the parasitic fungus Cordyceps militaris.</title>
        <authorList>
            <person name="Kramer G.J."/>
            <person name="Nodwell J.R."/>
        </authorList>
    </citation>
    <scope>NUCLEOTIDE SEQUENCE [LARGE SCALE GENOMIC DNA]</scope>
    <source>
        <strain evidence="2 3">ATCC 34164</strain>
    </source>
</reference>
<protein>
    <recommendedName>
        <fullName evidence="4">Secreted protein</fullName>
    </recommendedName>
</protein>
<dbReference type="VEuPathDB" id="FungiDB:CCM_07803"/>
<organism evidence="2 3">
    <name type="scientific">Cordyceps militaris</name>
    <name type="common">Caterpillar fungus</name>
    <name type="synonym">Clavaria militaris</name>
    <dbReference type="NCBI Taxonomy" id="73501"/>
    <lineage>
        <taxon>Eukaryota</taxon>
        <taxon>Fungi</taxon>
        <taxon>Dikarya</taxon>
        <taxon>Ascomycota</taxon>
        <taxon>Pezizomycotina</taxon>
        <taxon>Sordariomycetes</taxon>
        <taxon>Hypocreomycetidae</taxon>
        <taxon>Hypocreales</taxon>
        <taxon>Cordycipitaceae</taxon>
        <taxon>Cordyceps</taxon>
    </lineage>
</organism>
<evidence type="ECO:0000313" key="3">
    <source>
        <dbReference type="Proteomes" id="UP000323067"/>
    </source>
</evidence>
<proteinExistence type="predicted"/>
<feature type="chain" id="PRO_5014132890" description="Secreted protein" evidence="1">
    <location>
        <begin position="20"/>
        <end position="183"/>
    </location>
</feature>
<evidence type="ECO:0008006" key="4">
    <source>
        <dbReference type="Google" id="ProtNLM"/>
    </source>
</evidence>
<evidence type="ECO:0000313" key="2">
    <source>
        <dbReference type="EMBL" id="ATY61943.1"/>
    </source>
</evidence>
<sequence>MQLGRILAMLLCTAVAVWAKPRQKRTQHPCGTPENCNIKCEDGAFYLKQPKQPKQPKPPLPPLPPLPSQLFCNGTHHDFRWGGMVCLHTLGPKRDETRDRCSIVNGTICAYDDRAVDSVVCLAEMAALPLFREKCRRGIKRWSAVIDYPDLRRDECPGGRHIPPKYQKNQAWNDTELAADPVF</sequence>
<gene>
    <name evidence="2" type="ORF">A9K55_007213</name>
</gene>
<dbReference type="VEuPathDB" id="FungiDB:A9K55_007213"/>
<evidence type="ECO:0000256" key="1">
    <source>
        <dbReference type="SAM" id="SignalP"/>
    </source>
</evidence>
<accession>A0A2H4SFS0</accession>
<keyword evidence="1" id="KW-0732">Signal</keyword>
<dbReference type="Proteomes" id="UP000323067">
    <property type="component" value="Chromosome vii"/>
</dbReference>